<gene>
    <name evidence="9" type="ordered locus">MTR_8g045220</name>
</gene>
<evidence type="ECO:0000256" key="4">
    <source>
        <dbReference type="ARBA" id="ARBA00022692"/>
    </source>
</evidence>
<evidence type="ECO:0000256" key="6">
    <source>
        <dbReference type="ARBA" id="ARBA00022989"/>
    </source>
</evidence>
<keyword evidence="11" id="KW-1185">Reference proteome</keyword>
<dbReference type="InterPro" id="IPR003683">
    <property type="entry name" value="Cyt_6/f_cplx_su5"/>
</dbReference>
<dbReference type="SUPFAM" id="SSF103446">
    <property type="entry name" value="PetG subunit of the cytochrome b6f complex"/>
    <property type="match status" value="1"/>
</dbReference>
<keyword evidence="2" id="KW-0813">Transport</keyword>
<evidence type="ECO:0000256" key="2">
    <source>
        <dbReference type="ARBA" id="ARBA00022448"/>
    </source>
</evidence>
<dbReference type="HAMAP" id="MF_00432">
    <property type="entry name" value="Cytb6_f_PetG"/>
    <property type="match status" value="1"/>
</dbReference>
<accession>G7L7R5</accession>
<evidence type="ECO:0000256" key="7">
    <source>
        <dbReference type="ARBA" id="ARBA00023136"/>
    </source>
</evidence>
<reference evidence="9 11" key="2">
    <citation type="journal article" date="2014" name="BMC Genomics">
        <title>An improved genome release (version Mt4.0) for the model legume Medicago truncatula.</title>
        <authorList>
            <person name="Tang H."/>
            <person name="Krishnakumar V."/>
            <person name="Bidwell S."/>
            <person name="Rosen B."/>
            <person name="Chan A."/>
            <person name="Zhou S."/>
            <person name="Gentzbittel L."/>
            <person name="Childs K.L."/>
            <person name="Yandell M."/>
            <person name="Gundlach H."/>
            <person name="Mayer K.F."/>
            <person name="Schwartz D.C."/>
            <person name="Town C.D."/>
        </authorList>
    </citation>
    <scope>GENOME REANNOTATION</scope>
    <source>
        <strain evidence="10 11">cv. Jemalong A17</strain>
    </source>
</reference>
<evidence type="ECO:0000313" key="11">
    <source>
        <dbReference type="Proteomes" id="UP000002051"/>
    </source>
</evidence>
<evidence type="ECO:0000313" key="9">
    <source>
        <dbReference type="EMBL" id="AET02656.1"/>
    </source>
</evidence>
<dbReference type="STRING" id="3880.G7L7R5"/>
<name>G7L7R5_MEDTR</name>
<dbReference type="EnsemblPlants" id="AET02656">
    <property type="protein sequence ID" value="AET02656"/>
    <property type="gene ID" value="MTR_8g045220"/>
</dbReference>
<keyword evidence="7 8" id="KW-0472">Membrane</keyword>
<evidence type="ECO:0000256" key="3">
    <source>
        <dbReference type="ARBA" id="ARBA00022531"/>
    </source>
</evidence>
<dbReference type="PANTHER" id="PTHR35516">
    <property type="entry name" value="CYTOCHROME B6-F COMPLEX SUBUNIT 5"/>
    <property type="match status" value="1"/>
</dbReference>
<dbReference type="HOGENOM" id="CLU_1573002_0_0_1"/>
<keyword evidence="6 8" id="KW-1133">Transmembrane helix</keyword>
<evidence type="ECO:0000256" key="1">
    <source>
        <dbReference type="ARBA" id="ARBA00004167"/>
    </source>
</evidence>
<dbReference type="EMBL" id="CM001224">
    <property type="protein sequence ID" value="AET02656.1"/>
    <property type="molecule type" value="Genomic_DNA"/>
</dbReference>
<dbReference type="GO" id="GO:0015979">
    <property type="term" value="P:photosynthesis"/>
    <property type="evidence" value="ECO:0007669"/>
    <property type="project" value="UniProtKB-KW"/>
</dbReference>
<reference evidence="10" key="3">
    <citation type="submission" date="2015-04" db="UniProtKB">
        <authorList>
            <consortium name="EnsemblPlants"/>
        </authorList>
    </citation>
    <scope>IDENTIFICATION</scope>
    <source>
        <strain evidence="10">cv. Jemalong A17</strain>
    </source>
</reference>
<feature type="transmembrane region" description="Helical" evidence="8">
    <location>
        <begin position="82"/>
        <end position="103"/>
    </location>
</feature>
<dbReference type="PaxDb" id="3880-AET02656"/>
<comment type="subcellular location">
    <subcellularLocation>
        <location evidence="1">Membrane</location>
        <topology evidence="1">Single-pass membrane protein</topology>
    </subcellularLocation>
</comment>
<evidence type="ECO:0000256" key="5">
    <source>
        <dbReference type="ARBA" id="ARBA00022982"/>
    </source>
</evidence>
<reference evidence="9 11" key="1">
    <citation type="journal article" date="2011" name="Nature">
        <title>The Medicago genome provides insight into the evolution of rhizobial symbioses.</title>
        <authorList>
            <person name="Young N.D."/>
            <person name="Debelle F."/>
            <person name="Oldroyd G.E."/>
            <person name="Geurts R."/>
            <person name="Cannon S.B."/>
            <person name="Udvardi M.K."/>
            <person name="Benedito V.A."/>
            <person name="Mayer K.F."/>
            <person name="Gouzy J."/>
            <person name="Schoof H."/>
            <person name="Van de Peer Y."/>
            <person name="Proost S."/>
            <person name="Cook D.R."/>
            <person name="Meyers B.C."/>
            <person name="Spannagl M."/>
            <person name="Cheung F."/>
            <person name="De Mita S."/>
            <person name="Krishnakumar V."/>
            <person name="Gundlach H."/>
            <person name="Zhou S."/>
            <person name="Mudge J."/>
            <person name="Bharti A.K."/>
            <person name="Murray J.D."/>
            <person name="Naoumkina M.A."/>
            <person name="Rosen B."/>
            <person name="Silverstein K.A."/>
            <person name="Tang H."/>
            <person name="Rombauts S."/>
            <person name="Zhao P.X."/>
            <person name="Zhou P."/>
            <person name="Barbe V."/>
            <person name="Bardou P."/>
            <person name="Bechner M."/>
            <person name="Bellec A."/>
            <person name="Berger A."/>
            <person name="Berges H."/>
            <person name="Bidwell S."/>
            <person name="Bisseling T."/>
            <person name="Choisne N."/>
            <person name="Couloux A."/>
            <person name="Denny R."/>
            <person name="Deshpande S."/>
            <person name="Dai X."/>
            <person name="Doyle J.J."/>
            <person name="Dudez A.M."/>
            <person name="Farmer A.D."/>
            <person name="Fouteau S."/>
            <person name="Franken C."/>
            <person name="Gibelin C."/>
            <person name="Gish J."/>
            <person name="Goldstein S."/>
            <person name="Gonzalez A.J."/>
            <person name="Green P.J."/>
            <person name="Hallab A."/>
            <person name="Hartog M."/>
            <person name="Hua A."/>
            <person name="Humphray S.J."/>
            <person name="Jeong D.H."/>
            <person name="Jing Y."/>
            <person name="Jocker A."/>
            <person name="Kenton S.M."/>
            <person name="Kim D.J."/>
            <person name="Klee K."/>
            <person name="Lai H."/>
            <person name="Lang C."/>
            <person name="Lin S."/>
            <person name="Macmil S.L."/>
            <person name="Magdelenat G."/>
            <person name="Matthews L."/>
            <person name="McCorrison J."/>
            <person name="Monaghan E.L."/>
            <person name="Mun J.H."/>
            <person name="Najar F.Z."/>
            <person name="Nicholson C."/>
            <person name="Noirot C."/>
            <person name="O'Bleness M."/>
            <person name="Paule C.R."/>
            <person name="Poulain J."/>
            <person name="Prion F."/>
            <person name="Qin B."/>
            <person name="Qu C."/>
            <person name="Retzel E.F."/>
            <person name="Riddle C."/>
            <person name="Sallet E."/>
            <person name="Samain S."/>
            <person name="Samson N."/>
            <person name="Sanders I."/>
            <person name="Saurat O."/>
            <person name="Scarpelli C."/>
            <person name="Schiex T."/>
            <person name="Segurens B."/>
            <person name="Severin A.J."/>
            <person name="Sherrier D.J."/>
            <person name="Shi R."/>
            <person name="Sims S."/>
            <person name="Singer S.R."/>
            <person name="Sinharoy S."/>
            <person name="Sterck L."/>
            <person name="Viollet A."/>
            <person name="Wang B.B."/>
            <person name="Wang K."/>
            <person name="Wang M."/>
            <person name="Wang X."/>
            <person name="Warfsmann J."/>
            <person name="Weissenbach J."/>
            <person name="White D.D."/>
            <person name="White J.D."/>
            <person name="Wiley G.B."/>
            <person name="Wincker P."/>
            <person name="Xing Y."/>
            <person name="Yang L."/>
            <person name="Yao Z."/>
            <person name="Ying F."/>
            <person name="Zhai J."/>
            <person name="Zhou L."/>
            <person name="Zuber A."/>
            <person name="Denarie J."/>
            <person name="Dixon R.A."/>
            <person name="May G.D."/>
            <person name="Schwartz D.C."/>
            <person name="Rogers J."/>
            <person name="Quetier F."/>
            <person name="Town C.D."/>
            <person name="Roe B.A."/>
        </authorList>
    </citation>
    <scope>NUCLEOTIDE SEQUENCE [LARGE SCALE GENOMIC DNA]</scope>
    <source>
        <strain evidence="9">A17</strain>
        <strain evidence="10 11">cv. Jemalong A17</strain>
    </source>
</reference>
<dbReference type="GO" id="GO:0016020">
    <property type="term" value="C:membrane"/>
    <property type="evidence" value="ECO:0007669"/>
    <property type="project" value="UniProtKB-SubCell"/>
</dbReference>
<dbReference type="InterPro" id="IPR036099">
    <property type="entry name" value="Cyt_6/f_cplx_su5_sf"/>
</dbReference>
<sequence length="170" mass="19640">MRFHLYAVLIQDIKELLEQGNITMNHTPRERNQRANFLVKLGASSNFEFLCHESSPSDRLNFLWSDASETFYLRVCFLMPTITSYFGFLLAVLTITFLIMSIANSWSLRFTVNTNSYLRIDITPTFFPFNQTQMIEVSLFGIVLGLIPITLAGLFVTAYLQYRRGDQLDI</sequence>
<keyword evidence="5" id="KW-0249">Electron transport</keyword>
<feature type="transmembrane region" description="Helical" evidence="8">
    <location>
        <begin position="137"/>
        <end position="160"/>
    </location>
</feature>
<keyword evidence="4 8" id="KW-0812">Transmembrane</keyword>
<dbReference type="AlphaFoldDB" id="G7L7R5"/>
<evidence type="ECO:0000256" key="8">
    <source>
        <dbReference type="SAM" id="Phobius"/>
    </source>
</evidence>
<proteinExistence type="inferred from homology"/>
<keyword evidence="3" id="KW-0602">Photosynthesis</keyword>
<protein>
    <submittedName>
        <fullName evidence="9">Cytochrome b6-F complex subunit 5</fullName>
    </submittedName>
</protein>
<organism evidence="9 11">
    <name type="scientific">Medicago truncatula</name>
    <name type="common">Barrel medic</name>
    <name type="synonym">Medicago tribuloides</name>
    <dbReference type="NCBI Taxonomy" id="3880"/>
    <lineage>
        <taxon>Eukaryota</taxon>
        <taxon>Viridiplantae</taxon>
        <taxon>Streptophyta</taxon>
        <taxon>Embryophyta</taxon>
        <taxon>Tracheophyta</taxon>
        <taxon>Spermatophyta</taxon>
        <taxon>Magnoliopsida</taxon>
        <taxon>eudicotyledons</taxon>
        <taxon>Gunneridae</taxon>
        <taxon>Pentapetalae</taxon>
        <taxon>rosids</taxon>
        <taxon>fabids</taxon>
        <taxon>Fabales</taxon>
        <taxon>Fabaceae</taxon>
        <taxon>Papilionoideae</taxon>
        <taxon>50 kb inversion clade</taxon>
        <taxon>NPAAA clade</taxon>
        <taxon>Hologalegina</taxon>
        <taxon>IRL clade</taxon>
        <taxon>Trifolieae</taxon>
        <taxon>Medicago</taxon>
    </lineage>
</organism>
<dbReference type="GO" id="GO:0009512">
    <property type="term" value="C:cytochrome b6f complex"/>
    <property type="evidence" value="ECO:0007669"/>
    <property type="project" value="InterPro"/>
</dbReference>
<dbReference type="PANTHER" id="PTHR35516:SF11">
    <property type="entry name" value="CYTOCHROME B6-F COMPLEX SUBUNIT 5"/>
    <property type="match status" value="1"/>
</dbReference>
<dbReference type="Pfam" id="PF02529">
    <property type="entry name" value="PetG"/>
    <property type="match status" value="1"/>
</dbReference>
<dbReference type="Proteomes" id="UP000002051">
    <property type="component" value="Chromosome 8"/>
</dbReference>
<evidence type="ECO:0000313" key="10">
    <source>
        <dbReference type="EnsemblPlants" id="AET02656"/>
    </source>
</evidence>